<keyword evidence="1" id="KW-0472">Membrane</keyword>
<evidence type="ECO:0000256" key="1">
    <source>
        <dbReference type="SAM" id="Phobius"/>
    </source>
</evidence>
<dbReference type="Pfam" id="PF05226">
    <property type="entry name" value="CHASE2"/>
    <property type="match status" value="1"/>
</dbReference>
<feature type="transmembrane region" description="Helical" evidence="1">
    <location>
        <begin position="428"/>
        <end position="450"/>
    </location>
</feature>
<dbReference type="RefSeq" id="WP_336924430.1">
    <property type="nucleotide sequence ID" value="NZ_JBANRO010000001.1"/>
</dbReference>
<keyword evidence="1" id="KW-1133">Transmembrane helix</keyword>
<proteinExistence type="predicted"/>
<feature type="transmembrane region" description="Helical" evidence="1">
    <location>
        <begin position="390"/>
        <end position="407"/>
    </location>
</feature>
<accession>A0ABV7E8Q7</accession>
<evidence type="ECO:0000313" key="3">
    <source>
        <dbReference type="EMBL" id="MFC3099094.1"/>
    </source>
</evidence>
<feature type="transmembrane region" description="Helical" evidence="1">
    <location>
        <begin position="456"/>
        <end position="476"/>
    </location>
</feature>
<organism evidence="3 4">
    <name type="scientific">Alteraurantiacibacter palmitatis</name>
    <dbReference type="NCBI Taxonomy" id="2054628"/>
    <lineage>
        <taxon>Bacteria</taxon>
        <taxon>Pseudomonadati</taxon>
        <taxon>Pseudomonadota</taxon>
        <taxon>Alphaproteobacteria</taxon>
        <taxon>Sphingomonadales</taxon>
        <taxon>Erythrobacteraceae</taxon>
        <taxon>Alteraurantiacibacter</taxon>
    </lineage>
</organism>
<keyword evidence="4" id="KW-1185">Reference proteome</keyword>
<reference evidence="4" key="1">
    <citation type="journal article" date="2019" name="Int. J. Syst. Evol. Microbiol.">
        <title>The Global Catalogue of Microorganisms (GCM) 10K type strain sequencing project: providing services to taxonomists for standard genome sequencing and annotation.</title>
        <authorList>
            <consortium name="The Broad Institute Genomics Platform"/>
            <consortium name="The Broad Institute Genome Sequencing Center for Infectious Disease"/>
            <person name="Wu L."/>
            <person name="Ma J."/>
        </authorList>
    </citation>
    <scope>NUCLEOTIDE SEQUENCE [LARGE SCALE GENOMIC DNA]</scope>
    <source>
        <strain evidence="4">KCTC 52607</strain>
    </source>
</reference>
<feature type="domain" description="CHASE2" evidence="2">
    <location>
        <begin position="65"/>
        <end position="375"/>
    </location>
</feature>
<evidence type="ECO:0000313" key="4">
    <source>
        <dbReference type="Proteomes" id="UP001595456"/>
    </source>
</evidence>
<dbReference type="InterPro" id="IPR007890">
    <property type="entry name" value="CHASE2"/>
</dbReference>
<dbReference type="Proteomes" id="UP001595456">
    <property type="component" value="Unassembled WGS sequence"/>
</dbReference>
<keyword evidence="1" id="KW-0812">Transmembrane</keyword>
<comment type="caution">
    <text evidence="3">The sequence shown here is derived from an EMBL/GenBank/DDBJ whole genome shotgun (WGS) entry which is preliminary data.</text>
</comment>
<sequence>MAFLRQLGEWRLRIERNALAISLLLLAVLTLAEILNSFGLDEASDTAIAKTANTFTGPFYTARTGDMGRDRIALALLDQASLDALGADGLPLSYAAQLQLAQAIARYRPSAIFLDFTYQRPRIADRDEMEAGLFMGIEPAPPAEVVALAEGLRAIEQQGIAVYIGPVADHLLLRPLTQIHQVDLSLPVNGYYDYIFQYSGSGTRRTLSGHRISPAAVELFRHLCTTDPALADIDCVGRLAELEDKTFYLSWGMGNTPRQLLRYPRDLRATCPASERPWSNLANVLWSAAVRKQAARTEDNIAERCSFHDTLPVAAILSGLDAGGSLDSALRGKVVMVGADMPGSDRWPAPFYNEVPGIAVHAMALDNLVGFAGKVPLVPGTLAGIDLHDLMQVAAMLTLLLLFFMLSRSNRFSLTRELPDGSREVRRVTAGLVIVLLAGVGLSLLAVSLIARWPLAFVFLTTLAPSGLGALALMIIGRFSCKSVKETQP</sequence>
<protein>
    <submittedName>
        <fullName evidence="3">CHASE2 domain-containing protein</fullName>
    </submittedName>
</protein>
<gene>
    <name evidence="3" type="ORF">ACFODU_14960</name>
</gene>
<dbReference type="EMBL" id="JBHRST010000022">
    <property type="protein sequence ID" value="MFC3099094.1"/>
    <property type="molecule type" value="Genomic_DNA"/>
</dbReference>
<name>A0ABV7E8Q7_9SPHN</name>
<evidence type="ECO:0000259" key="2">
    <source>
        <dbReference type="Pfam" id="PF05226"/>
    </source>
</evidence>